<organism evidence="3 4">
    <name type="scientific">Ornatilinea apprima</name>
    <dbReference type="NCBI Taxonomy" id="1134406"/>
    <lineage>
        <taxon>Bacteria</taxon>
        <taxon>Bacillati</taxon>
        <taxon>Chloroflexota</taxon>
        <taxon>Anaerolineae</taxon>
        <taxon>Anaerolineales</taxon>
        <taxon>Anaerolineaceae</taxon>
        <taxon>Ornatilinea</taxon>
    </lineage>
</organism>
<dbReference type="EMBL" id="LGCL01000045">
    <property type="protein sequence ID" value="KPL69989.1"/>
    <property type="molecule type" value="Genomic_DNA"/>
</dbReference>
<feature type="domain" description="Thioredoxin" evidence="2">
    <location>
        <begin position="35"/>
        <end position="152"/>
    </location>
</feature>
<dbReference type="Proteomes" id="UP000050417">
    <property type="component" value="Unassembled WGS sequence"/>
</dbReference>
<dbReference type="SUPFAM" id="SSF52833">
    <property type="entry name" value="Thioredoxin-like"/>
    <property type="match status" value="1"/>
</dbReference>
<reference evidence="3 4" key="1">
    <citation type="submission" date="2015-07" db="EMBL/GenBank/DDBJ databases">
        <title>Genome sequence of Ornatilinea apprima DSM 23815.</title>
        <authorList>
            <person name="Hemp J."/>
            <person name="Ward L.M."/>
            <person name="Pace L.A."/>
            <person name="Fischer W.W."/>
        </authorList>
    </citation>
    <scope>NUCLEOTIDE SEQUENCE [LARGE SCALE GENOMIC DNA]</scope>
    <source>
        <strain evidence="3 4">P3M-1</strain>
    </source>
</reference>
<dbReference type="OrthoDB" id="9790390at2"/>
<dbReference type="STRING" id="1134406.ADN00_18130"/>
<gene>
    <name evidence="3" type="ORF">ADN00_18130</name>
</gene>
<name>A0A0P6X774_9CHLR</name>
<proteinExistence type="predicted"/>
<keyword evidence="1" id="KW-1133">Transmembrane helix</keyword>
<dbReference type="Pfam" id="PF13098">
    <property type="entry name" value="Thioredoxin_2"/>
    <property type="match status" value="1"/>
</dbReference>
<dbReference type="PROSITE" id="PS51352">
    <property type="entry name" value="THIOREDOXIN_2"/>
    <property type="match status" value="1"/>
</dbReference>
<keyword evidence="4" id="KW-1185">Reference proteome</keyword>
<sequence length="154" mass="17510">MSANENQKQTTFQKKGWKNWLILAGILLVVAVVFVLKNQSSPVDTAANLSPEEQLDIYLEDKEPIFLFFHSDNCHSCIVMMETVDDVFPEFKDRVKMVDVNVYDPQNQDLLRKAQIYSIPTQIFIDQEAKGKVAMGVMSAEELREQLQILAGGE</sequence>
<dbReference type="InterPro" id="IPR012336">
    <property type="entry name" value="Thioredoxin-like_fold"/>
</dbReference>
<evidence type="ECO:0000259" key="2">
    <source>
        <dbReference type="PROSITE" id="PS51352"/>
    </source>
</evidence>
<evidence type="ECO:0000256" key="1">
    <source>
        <dbReference type="SAM" id="Phobius"/>
    </source>
</evidence>
<evidence type="ECO:0000313" key="4">
    <source>
        <dbReference type="Proteomes" id="UP000050417"/>
    </source>
</evidence>
<protein>
    <recommendedName>
        <fullName evidence="2">Thioredoxin domain-containing protein</fullName>
    </recommendedName>
</protein>
<accession>A0A0P6X774</accession>
<dbReference type="RefSeq" id="WP_075064458.1">
    <property type="nucleotide sequence ID" value="NZ_LGCL01000045.1"/>
</dbReference>
<dbReference type="InterPro" id="IPR036249">
    <property type="entry name" value="Thioredoxin-like_sf"/>
</dbReference>
<dbReference type="InterPro" id="IPR013766">
    <property type="entry name" value="Thioredoxin_domain"/>
</dbReference>
<dbReference type="AlphaFoldDB" id="A0A0P6X774"/>
<evidence type="ECO:0000313" key="3">
    <source>
        <dbReference type="EMBL" id="KPL69989.1"/>
    </source>
</evidence>
<dbReference type="Gene3D" id="3.40.30.10">
    <property type="entry name" value="Glutaredoxin"/>
    <property type="match status" value="1"/>
</dbReference>
<keyword evidence="1" id="KW-0812">Transmembrane</keyword>
<comment type="caution">
    <text evidence="3">The sequence shown here is derived from an EMBL/GenBank/DDBJ whole genome shotgun (WGS) entry which is preliminary data.</text>
</comment>
<keyword evidence="1" id="KW-0472">Membrane</keyword>
<feature type="transmembrane region" description="Helical" evidence="1">
    <location>
        <begin position="20"/>
        <end position="36"/>
    </location>
</feature>